<evidence type="ECO:0000256" key="6">
    <source>
        <dbReference type="SAM" id="MobiDB-lite"/>
    </source>
</evidence>
<dbReference type="InterPro" id="IPR035892">
    <property type="entry name" value="C2_domain_sf"/>
</dbReference>
<keyword evidence="10" id="KW-1185">Reference proteome</keyword>
<evidence type="ECO:0000256" key="2">
    <source>
        <dbReference type="ARBA" id="ARBA00022692"/>
    </source>
</evidence>
<protein>
    <submittedName>
        <fullName evidence="9">G10101 protein</fullName>
    </submittedName>
</protein>
<evidence type="ECO:0000256" key="1">
    <source>
        <dbReference type="ARBA" id="ARBA00004141"/>
    </source>
</evidence>
<evidence type="ECO:0000313" key="9">
    <source>
        <dbReference type="EMBL" id="CAL5227186.1"/>
    </source>
</evidence>
<feature type="region of interest" description="Disordered" evidence="6">
    <location>
        <begin position="1"/>
        <end position="144"/>
    </location>
</feature>
<feature type="transmembrane region" description="Helical" evidence="7">
    <location>
        <begin position="1166"/>
        <end position="1196"/>
    </location>
</feature>
<dbReference type="EMBL" id="CAXHTA020000017">
    <property type="protein sequence ID" value="CAL5227186.1"/>
    <property type="molecule type" value="Genomic_DNA"/>
</dbReference>
<evidence type="ECO:0000256" key="3">
    <source>
        <dbReference type="ARBA" id="ARBA00022737"/>
    </source>
</evidence>
<comment type="subcellular location">
    <subcellularLocation>
        <location evidence="1">Membrane</location>
        <topology evidence="1">Multi-pass membrane protein</topology>
    </subcellularLocation>
</comment>
<organism evidence="9 10">
    <name type="scientific">Coccomyxa viridis</name>
    <dbReference type="NCBI Taxonomy" id="1274662"/>
    <lineage>
        <taxon>Eukaryota</taxon>
        <taxon>Viridiplantae</taxon>
        <taxon>Chlorophyta</taxon>
        <taxon>core chlorophytes</taxon>
        <taxon>Trebouxiophyceae</taxon>
        <taxon>Trebouxiophyceae incertae sedis</taxon>
        <taxon>Coccomyxaceae</taxon>
        <taxon>Coccomyxa</taxon>
    </lineage>
</organism>
<feature type="region of interest" description="Disordered" evidence="6">
    <location>
        <begin position="634"/>
        <end position="672"/>
    </location>
</feature>
<keyword evidence="4 7" id="KW-1133">Transmembrane helix</keyword>
<feature type="compositionally biased region" description="Low complexity" evidence="6">
    <location>
        <begin position="381"/>
        <end position="390"/>
    </location>
</feature>
<gene>
    <name evidence="9" type="primary">g10101</name>
    <name evidence="9" type="ORF">VP750_LOCUS9092</name>
</gene>
<dbReference type="Pfam" id="PF00168">
    <property type="entry name" value="C2"/>
    <property type="match status" value="2"/>
</dbReference>
<feature type="compositionally biased region" description="Basic residues" evidence="6">
    <location>
        <begin position="369"/>
        <end position="379"/>
    </location>
</feature>
<proteinExistence type="predicted"/>
<feature type="region of interest" description="Disordered" evidence="6">
    <location>
        <begin position="709"/>
        <end position="746"/>
    </location>
</feature>
<feature type="region of interest" description="Disordered" evidence="6">
    <location>
        <begin position="470"/>
        <end position="489"/>
    </location>
</feature>
<dbReference type="Pfam" id="PF08372">
    <property type="entry name" value="PRT_C"/>
    <property type="match status" value="1"/>
</dbReference>
<dbReference type="InterPro" id="IPR047259">
    <property type="entry name" value="QUIRKY-like"/>
</dbReference>
<evidence type="ECO:0000256" key="5">
    <source>
        <dbReference type="ARBA" id="ARBA00023136"/>
    </source>
</evidence>
<keyword evidence="3" id="KW-0677">Repeat</keyword>
<feature type="domain" description="C2" evidence="8">
    <location>
        <begin position="138"/>
        <end position="264"/>
    </location>
</feature>
<feature type="compositionally biased region" description="Low complexity" evidence="6">
    <location>
        <begin position="13"/>
        <end position="33"/>
    </location>
</feature>
<feature type="region of interest" description="Disordered" evidence="6">
    <location>
        <begin position="759"/>
        <end position="801"/>
    </location>
</feature>
<evidence type="ECO:0000256" key="7">
    <source>
        <dbReference type="SAM" id="Phobius"/>
    </source>
</evidence>
<sequence length="1223" mass="134850">MASEPMSSPFGGSQSTVSSPSSDQTTPSPSAAAIERLRSTLPTEEAAKPAFVPTPKHRLHFPNLSSPRPSSKAKRSTGVLTLLRKPKPKWDDLKAKLRKRHKDHASDSEGLESVSEQQDGDFAEANGHDEEGLKEEGSQLESQESMMPDVLKPGQDLHVQVVSAKGLRAADSNGLSDPYTVVHLGSRTDQTRVIQENLNPEWHETFVYSAEDIQAALMDHMSSMLFEVWDSDFGLIADDFLGQAEFSLLNFKATDESTKVELPLYIDVKGQRISSGCGSLTLLVWVTEKDAESGEDAPTIVSTVCPTPNAVPKQLPSLVHDERGNTLYEEPSIAWMHVRISQVALVRGDRESDGLRALAKIFAPPGSKSRSRSKWKKWGLSRGSDSRSSSFTEEPQMRDTLKPDPSFKERRNLRRVISDDKESSSGKDDRGKLKTVKRKVVQLFGMTDKEEENQAADFEDDDALDALEQEDEERAEAREQGKDGENGDDLDKEKLLYWEVSVGSQQHRSRLAPLSGTRNMAQWDQDFAFAVVLPLKTRPLMLELHESKGGRRKGRPIARAYIPLADLFSNGKSDFGKNVEWFKLHDVDRRASGELEAAVSLAAACVDIDKRRAIYDLPLAVALEKRITKGHLEKISAQKSEGSFSSQRRPHETSEVTQEPPGEQEQPSGPRTFKEKFVDKLKSLSIMPSPNQALETFREDTGGEIAAARSGKLSSPAQSKDESASPPLEESSTSHPGPPEAAQEVQPLLSQESIDNFSAKAAAEQQPPAGEGGPEEALQQESAKGDAGDLDAGSAGRAAAEPLSWSTRIASKLFIQRPKWEKPAPPQALGVVQLLIKEVELDTSETCFLLLRCGAQWGRSITLPSSKTHNFNWEIHMPVLEPSTVLQLALFKETGPRGTRKSVMAGLLRLRLNSLTSEVDHSAELPMCASRKQGGEKVATLGLSIKVSYFNSWRLLRTYILPVTPLGVFKHGLNKGDVQKNLERETNCIVMRWLETSNPPVARAVAEVLIRSPQDSFAMSRVKANWRRIATWFDGFKKAGEGWKYLQSWENPGATIGTMGALSGICCFPHVMVSLALTGVVIFMIVAYPKEDVGKPLPMEPDPEADEDDDDEDNELQGTLVTRLQRRVDGMQKIALKVQNVLDDVASILERCRGLVCWTDPNASAFFLLIATTWALGVAVLGLHTILSVLLCWMLRPPFLRVLKPPPPVSFVGRLPTKADQMT</sequence>
<feature type="compositionally biased region" description="Low complexity" evidence="6">
    <location>
        <begin position="790"/>
        <end position="800"/>
    </location>
</feature>
<dbReference type="Proteomes" id="UP001497392">
    <property type="component" value="Unassembled WGS sequence"/>
</dbReference>
<dbReference type="SMART" id="SM00239">
    <property type="entry name" value="C2"/>
    <property type="match status" value="2"/>
</dbReference>
<dbReference type="InterPro" id="IPR013583">
    <property type="entry name" value="MCTP_C"/>
</dbReference>
<dbReference type="InterPro" id="IPR000008">
    <property type="entry name" value="C2_dom"/>
</dbReference>
<dbReference type="PROSITE" id="PS50004">
    <property type="entry name" value="C2"/>
    <property type="match status" value="1"/>
</dbReference>
<dbReference type="PANTHER" id="PTHR31425">
    <property type="entry name" value="PHOSPHORIBOSYLANTHRANILATE TRANSFERASE ISOFORM 1"/>
    <property type="match status" value="1"/>
</dbReference>
<feature type="compositionally biased region" description="Basic and acidic residues" evidence="6">
    <location>
        <begin position="475"/>
        <end position="489"/>
    </location>
</feature>
<dbReference type="SUPFAM" id="SSF49562">
    <property type="entry name" value="C2 domain (Calcium/lipid-binding domain, CaLB)"/>
    <property type="match status" value="2"/>
</dbReference>
<evidence type="ECO:0000313" key="10">
    <source>
        <dbReference type="Proteomes" id="UP001497392"/>
    </source>
</evidence>
<dbReference type="PANTHER" id="PTHR31425:SF50">
    <property type="entry name" value="FT-INTERACTING PROTEIN 3-RELATED"/>
    <property type="match status" value="1"/>
</dbReference>
<feature type="region of interest" description="Disordered" evidence="6">
    <location>
        <begin position="364"/>
        <end position="432"/>
    </location>
</feature>
<feature type="compositionally biased region" description="Polar residues" evidence="6">
    <location>
        <begin position="637"/>
        <end position="647"/>
    </location>
</feature>
<reference evidence="9 10" key="1">
    <citation type="submission" date="2024-06" db="EMBL/GenBank/DDBJ databases">
        <authorList>
            <person name="Kraege A."/>
            <person name="Thomma B."/>
        </authorList>
    </citation>
    <scope>NUCLEOTIDE SEQUENCE [LARGE SCALE GENOMIC DNA]</scope>
</reference>
<feature type="transmembrane region" description="Helical" evidence="7">
    <location>
        <begin position="1068"/>
        <end position="1089"/>
    </location>
</feature>
<feature type="compositionally biased region" description="Basic and acidic residues" evidence="6">
    <location>
        <begin position="395"/>
        <end position="432"/>
    </location>
</feature>
<evidence type="ECO:0000259" key="8">
    <source>
        <dbReference type="PROSITE" id="PS50004"/>
    </source>
</evidence>
<comment type="caution">
    <text evidence="9">The sequence shown here is derived from an EMBL/GenBank/DDBJ whole genome shotgun (WGS) entry which is preliminary data.</text>
</comment>
<accession>A0ABP1G8T6</accession>
<feature type="compositionally biased region" description="Low complexity" evidence="6">
    <location>
        <begin position="658"/>
        <end position="667"/>
    </location>
</feature>
<name>A0ABP1G8T6_9CHLO</name>
<evidence type="ECO:0000256" key="4">
    <source>
        <dbReference type="ARBA" id="ARBA00022989"/>
    </source>
</evidence>
<keyword evidence="2 7" id="KW-0812">Transmembrane</keyword>
<dbReference type="CDD" id="cd00030">
    <property type="entry name" value="C2"/>
    <property type="match status" value="1"/>
</dbReference>
<keyword evidence="5 7" id="KW-0472">Membrane</keyword>
<dbReference type="Gene3D" id="2.60.40.150">
    <property type="entry name" value="C2 domain"/>
    <property type="match status" value="2"/>
</dbReference>
<feature type="compositionally biased region" description="Basic and acidic residues" evidence="6">
    <location>
        <begin position="126"/>
        <end position="137"/>
    </location>
</feature>